<protein>
    <submittedName>
        <fullName evidence="1">Uncharacterized protein</fullName>
    </submittedName>
</protein>
<sequence>MLHSFMKYQIKRKNLSNHNIESRKDSLDLAIPLDYIDNSKKLIILSS</sequence>
<gene>
    <name evidence="1" type="ORF">M6B38_208790</name>
</gene>
<name>A0AAX6E4K1_IRIPA</name>
<dbReference type="AlphaFoldDB" id="A0AAX6E4K1"/>
<accession>A0AAX6E4K1</accession>
<reference evidence="1" key="1">
    <citation type="journal article" date="2023" name="GigaByte">
        <title>Genome assembly of the bearded iris, Iris pallida Lam.</title>
        <authorList>
            <person name="Bruccoleri R.E."/>
            <person name="Oakeley E.J."/>
            <person name="Faust A.M.E."/>
            <person name="Altorfer M."/>
            <person name="Dessus-Babus S."/>
            <person name="Burckhardt D."/>
            <person name="Oertli M."/>
            <person name="Naumann U."/>
            <person name="Petersen F."/>
            <person name="Wong J."/>
        </authorList>
    </citation>
    <scope>NUCLEOTIDE SEQUENCE</scope>
    <source>
        <strain evidence="1">GSM-AAB239-AS_SAM_17_03QT</strain>
    </source>
</reference>
<evidence type="ECO:0000313" key="1">
    <source>
        <dbReference type="EMBL" id="KAJ6798992.1"/>
    </source>
</evidence>
<comment type="caution">
    <text evidence="1">The sequence shown here is derived from an EMBL/GenBank/DDBJ whole genome shotgun (WGS) entry which is preliminary data.</text>
</comment>
<organism evidence="1 2">
    <name type="scientific">Iris pallida</name>
    <name type="common">Sweet iris</name>
    <dbReference type="NCBI Taxonomy" id="29817"/>
    <lineage>
        <taxon>Eukaryota</taxon>
        <taxon>Viridiplantae</taxon>
        <taxon>Streptophyta</taxon>
        <taxon>Embryophyta</taxon>
        <taxon>Tracheophyta</taxon>
        <taxon>Spermatophyta</taxon>
        <taxon>Magnoliopsida</taxon>
        <taxon>Liliopsida</taxon>
        <taxon>Asparagales</taxon>
        <taxon>Iridaceae</taxon>
        <taxon>Iridoideae</taxon>
        <taxon>Irideae</taxon>
        <taxon>Iris</taxon>
    </lineage>
</organism>
<reference evidence="1" key="2">
    <citation type="submission" date="2023-04" db="EMBL/GenBank/DDBJ databases">
        <authorList>
            <person name="Bruccoleri R.E."/>
            <person name="Oakeley E.J."/>
            <person name="Faust A.-M."/>
            <person name="Dessus-Babus S."/>
            <person name="Altorfer M."/>
            <person name="Burckhardt D."/>
            <person name="Oertli M."/>
            <person name="Naumann U."/>
            <person name="Petersen F."/>
            <person name="Wong J."/>
        </authorList>
    </citation>
    <scope>NUCLEOTIDE SEQUENCE</scope>
    <source>
        <strain evidence="1">GSM-AAB239-AS_SAM_17_03QT</strain>
        <tissue evidence="1">Leaf</tissue>
    </source>
</reference>
<keyword evidence="2" id="KW-1185">Reference proteome</keyword>
<dbReference type="Proteomes" id="UP001140949">
    <property type="component" value="Unassembled WGS sequence"/>
</dbReference>
<proteinExistence type="predicted"/>
<dbReference type="EMBL" id="JANAVB010040019">
    <property type="protein sequence ID" value="KAJ6798992.1"/>
    <property type="molecule type" value="Genomic_DNA"/>
</dbReference>
<evidence type="ECO:0000313" key="2">
    <source>
        <dbReference type="Proteomes" id="UP001140949"/>
    </source>
</evidence>